<comment type="caution">
    <text evidence="1">The sequence shown here is derived from an EMBL/GenBank/DDBJ whole genome shotgun (WGS) entry which is preliminary data.</text>
</comment>
<dbReference type="AlphaFoldDB" id="A0A2W7RJW6"/>
<dbReference type="Proteomes" id="UP000249115">
    <property type="component" value="Unassembled WGS sequence"/>
</dbReference>
<sequence length="54" mass="6233">MDFYSFRYLSLDAELAKKIARTYTFLKKNLCDKLSDLRGEKSSTPSGLPCPKWV</sequence>
<organism evidence="1 2">
    <name type="scientific">Algoriphagus ratkowskyi</name>
    <dbReference type="NCBI Taxonomy" id="57028"/>
    <lineage>
        <taxon>Bacteria</taxon>
        <taxon>Pseudomonadati</taxon>
        <taxon>Bacteroidota</taxon>
        <taxon>Cytophagia</taxon>
        <taxon>Cytophagales</taxon>
        <taxon>Cyclobacteriaceae</taxon>
        <taxon>Algoriphagus</taxon>
    </lineage>
</organism>
<gene>
    <name evidence="1" type="ORF">LV84_00116</name>
</gene>
<accession>A0A2W7RJW6</accession>
<dbReference type="EMBL" id="QKZU01000001">
    <property type="protein sequence ID" value="PZX61128.1"/>
    <property type="molecule type" value="Genomic_DNA"/>
</dbReference>
<reference evidence="1 2" key="1">
    <citation type="submission" date="2018-06" db="EMBL/GenBank/DDBJ databases">
        <title>Genomic Encyclopedia of Archaeal and Bacterial Type Strains, Phase II (KMG-II): from individual species to whole genera.</title>
        <authorList>
            <person name="Goeker M."/>
        </authorList>
    </citation>
    <scope>NUCLEOTIDE SEQUENCE [LARGE SCALE GENOMIC DNA]</scope>
    <source>
        <strain evidence="1 2">DSM 22686</strain>
    </source>
</reference>
<proteinExistence type="predicted"/>
<evidence type="ECO:0000313" key="1">
    <source>
        <dbReference type="EMBL" id="PZX61128.1"/>
    </source>
</evidence>
<protein>
    <submittedName>
        <fullName evidence="1">Uncharacterized protein</fullName>
    </submittedName>
</protein>
<name>A0A2W7RJW6_9BACT</name>
<evidence type="ECO:0000313" key="2">
    <source>
        <dbReference type="Proteomes" id="UP000249115"/>
    </source>
</evidence>